<accession>A0A549YHW7</accession>
<dbReference type="GO" id="GO:0006313">
    <property type="term" value="P:DNA transposition"/>
    <property type="evidence" value="ECO:0007669"/>
    <property type="project" value="InterPro"/>
</dbReference>
<dbReference type="Proteomes" id="UP000319280">
    <property type="component" value="Unassembled WGS sequence"/>
</dbReference>
<dbReference type="EMBL" id="VJMZ01000001">
    <property type="protein sequence ID" value="TRM11475.1"/>
    <property type="molecule type" value="Genomic_DNA"/>
</dbReference>
<dbReference type="GO" id="GO:0004803">
    <property type="term" value="F:transposase activity"/>
    <property type="evidence" value="ECO:0007669"/>
    <property type="project" value="InterPro"/>
</dbReference>
<dbReference type="RefSeq" id="WP_142790603.1">
    <property type="nucleotide sequence ID" value="NZ_VJMZ01000001.1"/>
</dbReference>
<dbReference type="Pfam" id="PF01527">
    <property type="entry name" value="HTH_Tnp_1"/>
    <property type="match status" value="1"/>
</dbReference>
<dbReference type="AlphaFoldDB" id="A0A549YHW7"/>
<dbReference type="GO" id="GO:0003677">
    <property type="term" value="F:DNA binding"/>
    <property type="evidence" value="ECO:0007669"/>
    <property type="project" value="InterPro"/>
</dbReference>
<evidence type="ECO:0000313" key="1">
    <source>
        <dbReference type="EMBL" id="TRM11475.1"/>
    </source>
</evidence>
<organism evidence="1 2">
    <name type="scientific">Lentibacillus cibarius</name>
    <dbReference type="NCBI Taxonomy" id="2583219"/>
    <lineage>
        <taxon>Bacteria</taxon>
        <taxon>Bacillati</taxon>
        <taxon>Bacillota</taxon>
        <taxon>Bacilli</taxon>
        <taxon>Bacillales</taxon>
        <taxon>Bacillaceae</taxon>
        <taxon>Lentibacillus</taxon>
    </lineage>
</organism>
<evidence type="ECO:0000313" key="2">
    <source>
        <dbReference type="Proteomes" id="UP000319280"/>
    </source>
</evidence>
<sequence length="110" mass="12705">MTLKDKRLEWKTQYDAWKDSDQSIAEWCRNHGLKPHQMYYWVQQFEEGPDAPKNEPGQTQWLTVQMDNEIVASEGQGPIYIHLGAISVEVQPDADRDLLSDIVSLLNSQC</sequence>
<proteinExistence type="predicted"/>
<name>A0A549YHW7_9BACI</name>
<gene>
    <name evidence="1" type="ORF">FH966_07075</name>
</gene>
<dbReference type="NCBIfam" id="NF047593">
    <property type="entry name" value="IS66_ISAeme5_TnpA"/>
    <property type="match status" value="1"/>
</dbReference>
<dbReference type="InterPro" id="IPR002514">
    <property type="entry name" value="Transposase_8"/>
</dbReference>
<protein>
    <submittedName>
        <fullName evidence="1">Transposase</fullName>
    </submittedName>
</protein>
<reference evidence="1 2" key="1">
    <citation type="submission" date="2019-07" db="EMBL/GenBank/DDBJ databases">
        <title>Genomic analysis of Lentibacillus sp. NKC851-2.</title>
        <authorList>
            <person name="Oh Y.J."/>
        </authorList>
    </citation>
    <scope>NUCLEOTIDE SEQUENCE [LARGE SCALE GENOMIC DNA]</scope>
    <source>
        <strain evidence="1 2">NKC851-2</strain>
    </source>
</reference>
<comment type="caution">
    <text evidence="1">The sequence shown here is derived from an EMBL/GenBank/DDBJ whole genome shotgun (WGS) entry which is preliminary data.</text>
</comment>
<keyword evidence="2" id="KW-1185">Reference proteome</keyword>